<keyword evidence="7 16" id="KW-0347">Helicase</keyword>
<dbReference type="GO" id="GO:0003676">
    <property type="term" value="F:nucleic acid binding"/>
    <property type="evidence" value="ECO:0007669"/>
    <property type="project" value="InterPro"/>
</dbReference>
<dbReference type="GO" id="GO:0005737">
    <property type="term" value="C:cytoplasm"/>
    <property type="evidence" value="ECO:0007669"/>
    <property type="project" value="UniProtKB-SubCell"/>
</dbReference>
<dbReference type="CDD" id="cd18787">
    <property type="entry name" value="SF2_C_DEAD"/>
    <property type="match status" value="1"/>
</dbReference>
<feature type="region of interest" description="Disordered" evidence="17">
    <location>
        <begin position="25"/>
        <end position="162"/>
    </location>
</feature>
<evidence type="ECO:0000259" key="20">
    <source>
        <dbReference type="PROSITE" id="PS51195"/>
    </source>
</evidence>
<feature type="compositionally biased region" description="Basic and acidic residues" evidence="17">
    <location>
        <begin position="1"/>
        <end position="13"/>
    </location>
</feature>
<dbReference type="GO" id="GO:0005524">
    <property type="term" value="F:ATP binding"/>
    <property type="evidence" value="ECO:0007669"/>
    <property type="project" value="UniProtKB-KW"/>
</dbReference>
<dbReference type="SMART" id="SM00487">
    <property type="entry name" value="DEXDc"/>
    <property type="match status" value="1"/>
</dbReference>
<dbReference type="PROSITE" id="PS51195">
    <property type="entry name" value="Q_MOTIF"/>
    <property type="match status" value="1"/>
</dbReference>
<keyword evidence="6 16" id="KW-0378">Hydrolase</keyword>
<evidence type="ECO:0000313" key="21">
    <source>
        <dbReference type="EMBL" id="KAK7108969.1"/>
    </source>
</evidence>
<protein>
    <recommendedName>
        <fullName evidence="13">ATP-dependent RNA helicase DDX42</fullName>
        <ecNumber evidence="3">3.6.4.13</ecNumber>
    </recommendedName>
    <alternativeName>
        <fullName evidence="14">DEAD box protein 42</fullName>
    </alternativeName>
</protein>
<dbReference type="EMBL" id="JBAMIC010000003">
    <property type="protein sequence ID" value="KAK7108969.1"/>
    <property type="molecule type" value="Genomic_DNA"/>
</dbReference>
<keyword evidence="22" id="KW-1185">Reference proteome</keyword>
<dbReference type="GO" id="GO:0016787">
    <property type="term" value="F:hydrolase activity"/>
    <property type="evidence" value="ECO:0007669"/>
    <property type="project" value="UniProtKB-KW"/>
</dbReference>
<accession>A0AAN9BPU9</accession>
<feature type="domain" description="Helicase ATP-binding" evidence="18">
    <location>
        <begin position="298"/>
        <end position="473"/>
    </location>
</feature>
<feature type="compositionally biased region" description="Acidic residues" evidence="17">
    <location>
        <begin position="88"/>
        <end position="97"/>
    </location>
</feature>
<comment type="catalytic activity">
    <reaction evidence="11">
        <text>ATP + H2O = ADP + phosphate + H(+)</text>
        <dbReference type="Rhea" id="RHEA:13065"/>
        <dbReference type="ChEBI" id="CHEBI:15377"/>
        <dbReference type="ChEBI" id="CHEBI:15378"/>
        <dbReference type="ChEBI" id="CHEBI:30616"/>
        <dbReference type="ChEBI" id="CHEBI:43474"/>
        <dbReference type="ChEBI" id="CHEBI:456216"/>
        <dbReference type="EC" id="3.6.4.13"/>
    </reaction>
</comment>
<feature type="region of interest" description="Disordered" evidence="17">
    <location>
        <begin position="737"/>
        <end position="783"/>
    </location>
</feature>
<dbReference type="PROSITE" id="PS51192">
    <property type="entry name" value="HELICASE_ATP_BIND_1"/>
    <property type="match status" value="1"/>
</dbReference>
<dbReference type="GO" id="GO:0005634">
    <property type="term" value="C:nucleus"/>
    <property type="evidence" value="ECO:0007669"/>
    <property type="project" value="UniProtKB-SubCell"/>
</dbReference>
<comment type="caution">
    <text evidence="21">The sequence shown here is derived from an EMBL/GenBank/DDBJ whole genome shotgun (WGS) entry which is preliminary data.</text>
</comment>
<evidence type="ECO:0000256" key="2">
    <source>
        <dbReference type="ARBA" id="ARBA00004496"/>
    </source>
</evidence>
<evidence type="ECO:0000256" key="17">
    <source>
        <dbReference type="SAM" id="MobiDB-lite"/>
    </source>
</evidence>
<evidence type="ECO:0000259" key="18">
    <source>
        <dbReference type="PROSITE" id="PS51192"/>
    </source>
</evidence>
<feature type="compositionally biased region" description="Basic and acidic residues" evidence="17">
    <location>
        <begin position="133"/>
        <end position="152"/>
    </location>
</feature>
<keyword evidence="5 16" id="KW-0547">Nucleotide-binding</keyword>
<dbReference type="GO" id="GO:0003724">
    <property type="term" value="F:RNA helicase activity"/>
    <property type="evidence" value="ECO:0007669"/>
    <property type="project" value="UniProtKB-EC"/>
</dbReference>
<dbReference type="Pfam" id="PF00271">
    <property type="entry name" value="Helicase_C"/>
    <property type="match status" value="1"/>
</dbReference>
<comment type="subcellular location">
    <subcellularLocation>
        <location evidence="2">Cytoplasm</location>
    </subcellularLocation>
    <subcellularLocation>
        <location evidence="1">Nucleus</location>
    </subcellularLocation>
</comment>
<evidence type="ECO:0000256" key="3">
    <source>
        <dbReference type="ARBA" id="ARBA00012552"/>
    </source>
</evidence>
<evidence type="ECO:0000259" key="19">
    <source>
        <dbReference type="PROSITE" id="PS51194"/>
    </source>
</evidence>
<feature type="region of interest" description="Disordered" evidence="17">
    <location>
        <begin position="1"/>
        <end position="20"/>
    </location>
</feature>
<evidence type="ECO:0000256" key="11">
    <source>
        <dbReference type="ARBA" id="ARBA00047984"/>
    </source>
</evidence>
<comment type="similarity">
    <text evidence="12">Belongs to the DEAD box helicase family. DDX42 subfamily.</text>
</comment>
<dbReference type="InterPro" id="IPR000629">
    <property type="entry name" value="RNA-helicase_DEAD-box_CS"/>
</dbReference>
<evidence type="ECO:0000256" key="10">
    <source>
        <dbReference type="ARBA" id="ARBA00023242"/>
    </source>
</evidence>
<proteinExistence type="inferred from homology"/>
<dbReference type="PROSITE" id="PS00039">
    <property type="entry name" value="DEAD_ATP_HELICASE"/>
    <property type="match status" value="1"/>
</dbReference>
<name>A0AAN9BPU9_9CAEN</name>
<reference evidence="21 22" key="1">
    <citation type="submission" date="2024-02" db="EMBL/GenBank/DDBJ databases">
        <title>Chromosome-scale genome assembly of the rough periwinkle Littorina saxatilis.</title>
        <authorList>
            <person name="De Jode A."/>
            <person name="Faria R."/>
            <person name="Formenti G."/>
            <person name="Sims Y."/>
            <person name="Smith T.P."/>
            <person name="Tracey A."/>
            <person name="Wood J.M.D."/>
            <person name="Zagrodzka Z.B."/>
            <person name="Johannesson K."/>
            <person name="Butlin R.K."/>
            <person name="Leder E.H."/>
        </authorList>
    </citation>
    <scope>NUCLEOTIDE SEQUENCE [LARGE SCALE GENOMIC DNA]</scope>
    <source>
        <strain evidence="21">Snail1</strain>
        <tissue evidence="21">Muscle</tissue>
    </source>
</reference>
<evidence type="ECO:0000256" key="6">
    <source>
        <dbReference type="ARBA" id="ARBA00022801"/>
    </source>
</evidence>
<dbReference type="InterPro" id="IPR011545">
    <property type="entry name" value="DEAD/DEAH_box_helicase_dom"/>
</dbReference>
<dbReference type="InterPro" id="IPR014001">
    <property type="entry name" value="Helicase_ATP-bd"/>
</dbReference>
<dbReference type="FunFam" id="3.40.50.300:FF:000079">
    <property type="entry name" value="probable ATP-dependent RNA helicase DDX17"/>
    <property type="match status" value="1"/>
</dbReference>
<evidence type="ECO:0000256" key="7">
    <source>
        <dbReference type="ARBA" id="ARBA00022806"/>
    </source>
</evidence>
<dbReference type="AlphaFoldDB" id="A0AAN9BPU9"/>
<dbReference type="Gene3D" id="3.40.50.300">
    <property type="entry name" value="P-loop containing nucleotide triphosphate hydrolases"/>
    <property type="match status" value="2"/>
</dbReference>
<dbReference type="InterPro" id="IPR027417">
    <property type="entry name" value="P-loop_NTPase"/>
</dbReference>
<dbReference type="InterPro" id="IPR014014">
    <property type="entry name" value="RNA_helicase_DEAD_Q_motif"/>
</dbReference>
<sequence length="783" mass="86195">MDRIFQKGGDGKPKGFGFEGFGFVKSSTSSSSSSTSSSQAKPQTLTPASGFAAMSMGMGTSSYGFGAPGRTLGYHTNLGKRRVRSEEEYFEDDEDDQAPSSKMAYQPAPGSPGEKANDSDDSEDALDAYMAGLEKDITTGGEKMDVPEEVKEGKKKSDKGVRDDIDKEDEMEEYLRYMEENPMAGVIADEEDDVQYDDDGNPIPAERSKIIDPLPPVDHSEIDYDPFVRNFYQEHEEIKSLTVGQVDDLRRALGLRVSGLYPPKPVSSFAHFGFDEKLLSSIRKSEYTQPTPIQAQGVPVAMSGRDIIGIAKTGSGKTAAFLWPMLIHIMDQKELQPGDGPIGLILAPTRELSQQIYQEAKKFGKVYNMKVVCAYGGGSMWEQTKACQEGAEIIVATPGRLIDLVKKKATNLKRVTYLIFDEADRMFDLGFEPQVRSIADHVRPDRQTLLFSATFRKRVEKLARDILADPVRVVQGEVGEANQDVTQYVQVLPSTGPAKWTWLVRRLVEFTSTGSVLIFVTRKANSEELAAQLRARDFILGLMHGDVSQNERNEIISAFKKKEFPILVATDVAARGLDIPHIRTVVNYDVARDIDTHTHRIGRTGRAGEKGSAYTLITDKDKEFAPLLVRNLEGANQTAPPALLELANQCPWFKKRFKGGKGKFMGGRALGVKERPGLGSESATQLQDSTSFTGFRATTGGVLGGPGSDRLSTMRQAFAAQFKSCFVGANEEEKKLPTGVILPPMSQSRDGEAQAPIHMRPASSHQNESASEANRRKKRSRWD</sequence>
<evidence type="ECO:0000256" key="16">
    <source>
        <dbReference type="RuleBase" id="RU000492"/>
    </source>
</evidence>
<gene>
    <name evidence="21" type="ORF">V1264_013098</name>
</gene>
<evidence type="ECO:0000313" key="22">
    <source>
        <dbReference type="Proteomes" id="UP001374579"/>
    </source>
</evidence>
<keyword evidence="8 16" id="KW-0067">ATP-binding</keyword>
<dbReference type="InterPro" id="IPR001650">
    <property type="entry name" value="Helicase_C-like"/>
</dbReference>
<dbReference type="PANTHER" id="PTHR47958">
    <property type="entry name" value="ATP-DEPENDENT RNA HELICASE DBP3"/>
    <property type="match status" value="1"/>
</dbReference>
<feature type="short sequence motif" description="Q motif" evidence="15">
    <location>
        <begin position="267"/>
        <end position="295"/>
    </location>
</feature>
<dbReference type="FunFam" id="3.40.50.300:FF:000524">
    <property type="entry name" value="ATP-dependent RNA helicase DDX42"/>
    <property type="match status" value="1"/>
</dbReference>
<keyword evidence="4" id="KW-0963">Cytoplasm</keyword>
<evidence type="ECO:0000256" key="12">
    <source>
        <dbReference type="ARBA" id="ARBA00061633"/>
    </source>
</evidence>
<feature type="compositionally biased region" description="Low complexity" evidence="17">
    <location>
        <begin position="25"/>
        <end position="38"/>
    </location>
</feature>
<dbReference type="Pfam" id="PF00270">
    <property type="entry name" value="DEAD"/>
    <property type="match status" value="1"/>
</dbReference>
<dbReference type="PROSITE" id="PS51194">
    <property type="entry name" value="HELICASE_CTER"/>
    <property type="match status" value="1"/>
</dbReference>
<evidence type="ECO:0000256" key="5">
    <source>
        <dbReference type="ARBA" id="ARBA00022741"/>
    </source>
</evidence>
<evidence type="ECO:0000256" key="9">
    <source>
        <dbReference type="ARBA" id="ARBA00023054"/>
    </source>
</evidence>
<organism evidence="21 22">
    <name type="scientific">Littorina saxatilis</name>
    <dbReference type="NCBI Taxonomy" id="31220"/>
    <lineage>
        <taxon>Eukaryota</taxon>
        <taxon>Metazoa</taxon>
        <taxon>Spiralia</taxon>
        <taxon>Lophotrochozoa</taxon>
        <taxon>Mollusca</taxon>
        <taxon>Gastropoda</taxon>
        <taxon>Caenogastropoda</taxon>
        <taxon>Littorinimorpha</taxon>
        <taxon>Littorinoidea</taxon>
        <taxon>Littorinidae</taxon>
        <taxon>Littorina</taxon>
    </lineage>
</organism>
<dbReference type="EC" id="3.6.4.13" evidence="3"/>
<feature type="domain" description="DEAD-box RNA helicase Q" evidence="20">
    <location>
        <begin position="267"/>
        <end position="295"/>
    </location>
</feature>
<keyword evidence="9" id="KW-0175">Coiled coil</keyword>
<dbReference type="SUPFAM" id="SSF52540">
    <property type="entry name" value="P-loop containing nucleoside triphosphate hydrolases"/>
    <property type="match status" value="2"/>
</dbReference>
<evidence type="ECO:0000256" key="15">
    <source>
        <dbReference type="PROSITE-ProRule" id="PRU00552"/>
    </source>
</evidence>
<keyword evidence="10" id="KW-0539">Nucleus</keyword>
<dbReference type="SMART" id="SM00490">
    <property type="entry name" value="HELICc"/>
    <property type="match status" value="1"/>
</dbReference>
<feature type="domain" description="Helicase C-terminal" evidence="19">
    <location>
        <begin position="503"/>
        <end position="647"/>
    </location>
</feature>
<evidence type="ECO:0000256" key="13">
    <source>
        <dbReference type="ARBA" id="ARBA00068282"/>
    </source>
</evidence>
<evidence type="ECO:0000256" key="4">
    <source>
        <dbReference type="ARBA" id="ARBA00022490"/>
    </source>
</evidence>
<evidence type="ECO:0000256" key="1">
    <source>
        <dbReference type="ARBA" id="ARBA00004123"/>
    </source>
</evidence>
<feature type="compositionally biased region" description="Polar residues" evidence="17">
    <location>
        <begin position="763"/>
        <end position="772"/>
    </location>
</feature>
<dbReference type="Proteomes" id="UP001374579">
    <property type="component" value="Unassembled WGS sequence"/>
</dbReference>
<evidence type="ECO:0000256" key="8">
    <source>
        <dbReference type="ARBA" id="ARBA00022840"/>
    </source>
</evidence>
<dbReference type="CDD" id="cd17952">
    <property type="entry name" value="DEADc_DDX42"/>
    <property type="match status" value="1"/>
</dbReference>
<evidence type="ECO:0000256" key="14">
    <source>
        <dbReference type="ARBA" id="ARBA00075438"/>
    </source>
</evidence>